<protein>
    <submittedName>
        <fullName evidence="1">Uncharacterized protein</fullName>
    </submittedName>
</protein>
<name>A0A3P6AYJ7_BRACM</name>
<organism evidence="1">
    <name type="scientific">Brassica campestris</name>
    <name type="common">Field mustard</name>
    <dbReference type="NCBI Taxonomy" id="3711"/>
    <lineage>
        <taxon>Eukaryota</taxon>
        <taxon>Viridiplantae</taxon>
        <taxon>Streptophyta</taxon>
        <taxon>Embryophyta</taxon>
        <taxon>Tracheophyta</taxon>
        <taxon>Spermatophyta</taxon>
        <taxon>Magnoliopsida</taxon>
        <taxon>eudicotyledons</taxon>
        <taxon>Gunneridae</taxon>
        <taxon>Pentapetalae</taxon>
        <taxon>rosids</taxon>
        <taxon>malvids</taxon>
        <taxon>Brassicales</taxon>
        <taxon>Brassicaceae</taxon>
        <taxon>Brassiceae</taxon>
        <taxon>Brassica</taxon>
    </lineage>
</organism>
<sequence length="55" mass="6369">MQETLQMIVSGKAVCFPAHCLIYLLGNYDCREVICYHLCLETQLLPTVRKNLLRL</sequence>
<reference evidence="1" key="1">
    <citation type="submission" date="2018-11" db="EMBL/GenBank/DDBJ databases">
        <authorList>
            <consortium name="Genoscope - CEA"/>
            <person name="William W."/>
        </authorList>
    </citation>
    <scope>NUCLEOTIDE SEQUENCE</scope>
</reference>
<gene>
    <name evidence="1" type="ORF">BRAA02T09121Z</name>
</gene>
<dbReference type="AlphaFoldDB" id="A0A3P6AYJ7"/>
<accession>A0A3P6AYJ7</accession>
<evidence type="ECO:0000313" key="1">
    <source>
        <dbReference type="EMBL" id="VDC93023.1"/>
    </source>
</evidence>
<dbReference type="EMBL" id="LR031573">
    <property type="protein sequence ID" value="VDC93023.1"/>
    <property type="molecule type" value="Genomic_DNA"/>
</dbReference>
<proteinExistence type="predicted"/>